<protein>
    <submittedName>
        <fullName evidence="1">Uncharacterized protein</fullName>
    </submittedName>
</protein>
<evidence type="ECO:0000313" key="1">
    <source>
        <dbReference type="EMBL" id="HGH00033.1"/>
    </source>
</evidence>
<name>A0A7C4AK39_9BACT</name>
<gene>
    <name evidence="1" type="ORF">ENV75_06275</name>
</gene>
<accession>A0A7C4AK39</accession>
<proteinExistence type="predicted"/>
<comment type="caution">
    <text evidence="1">The sequence shown here is derived from an EMBL/GenBank/DDBJ whole genome shotgun (WGS) entry which is preliminary data.</text>
</comment>
<sequence length="163" mass="18577">MAEKEISIRDSGYAGLIKYVLSDFLKEKTGLGVFVEPQPVTLFEPHIRVMFMGFEFEGVGDLTGHETERLCTLRMDCLLTLTAMGDGPDVFLDKVIESSFKLNRLFERPFSITTVDGYGITVVGKSKGQRQFFKNEEEGKKPYIYEENFDLHIFLPYVEVLNA</sequence>
<dbReference type="AlphaFoldDB" id="A0A7C4AK39"/>
<reference evidence="1" key="1">
    <citation type="journal article" date="2020" name="mSystems">
        <title>Genome- and Community-Level Interaction Insights into Carbon Utilization and Element Cycling Functions of Hydrothermarchaeota in Hydrothermal Sediment.</title>
        <authorList>
            <person name="Zhou Z."/>
            <person name="Liu Y."/>
            <person name="Xu W."/>
            <person name="Pan J."/>
            <person name="Luo Z.H."/>
            <person name="Li M."/>
        </authorList>
    </citation>
    <scope>NUCLEOTIDE SEQUENCE [LARGE SCALE GENOMIC DNA]</scope>
    <source>
        <strain evidence="1">SpSt-788</strain>
    </source>
</reference>
<organism evidence="1">
    <name type="scientific">Thermodesulfovibrio aggregans</name>
    <dbReference type="NCBI Taxonomy" id="86166"/>
    <lineage>
        <taxon>Bacteria</taxon>
        <taxon>Pseudomonadati</taxon>
        <taxon>Nitrospirota</taxon>
        <taxon>Thermodesulfovibrionia</taxon>
        <taxon>Thermodesulfovibrionales</taxon>
        <taxon>Thermodesulfovibrionaceae</taxon>
        <taxon>Thermodesulfovibrio</taxon>
    </lineage>
</organism>
<dbReference type="EMBL" id="DTHO01000067">
    <property type="protein sequence ID" value="HGH00033.1"/>
    <property type="molecule type" value="Genomic_DNA"/>
</dbReference>